<organism evidence="2 3">
    <name type="scientific">Maritalea mobilis</name>
    <dbReference type="NCBI Taxonomy" id="483324"/>
    <lineage>
        <taxon>Bacteria</taxon>
        <taxon>Pseudomonadati</taxon>
        <taxon>Pseudomonadota</taxon>
        <taxon>Alphaproteobacteria</taxon>
        <taxon>Hyphomicrobiales</taxon>
        <taxon>Devosiaceae</taxon>
        <taxon>Maritalea</taxon>
    </lineage>
</organism>
<dbReference type="InterPro" id="IPR013520">
    <property type="entry name" value="Ribonucl_H"/>
</dbReference>
<dbReference type="GO" id="GO:0005829">
    <property type="term" value="C:cytosol"/>
    <property type="evidence" value="ECO:0007669"/>
    <property type="project" value="TreeGrafter"/>
</dbReference>
<name>A0A4R6VIZ7_9HYPH</name>
<dbReference type="PANTHER" id="PTHR30231:SF42">
    <property type="entry name" value="EXONUCLEASE"/>
    <property type="match status" value="1"/>
</dbReference>
<dbReference type="PANTHER" id="PTHR30231">
    <property type="entry name" value="DNA POLYMERASE III SUBUNIT EPSILON"/>
    <property type="match status" value="1"/>
</dbReference>
<dbReference type="InterPro" id="IPR012337">
    <property type="entry name" value="RNaseH-like_sf"/>
</dbReference>
<dbReference type="Gene3D" id="3.40.50.10190">
    <property type="entry name" value="BRCT domain"/>
    <property type="match status" value="1"/>
</dbReference>
<dbReference type="Pfam" id="PF00929">
    <property type="entry name" value="RNase_T"/>
    <property type="match status" value="1"/>
</dbReference>
<accession>A0A4R6VIZ7</accession>
<dbReference type="AlphaFoldDB" id="A0A4R6VIZ7"/>
<dbReference type="Proteomes" id="UP000295391">
    <property type="component" value="Unassembled WGS sequence"/>
</dbReference>
<dbReference type="SUPFAM" id="SSF52113">
    <property type="entry name" value="BRCT domain"/>
    <property type="match status" value="1"/>
</dbReference>
<dbReference type="OrthoDB" id="9803913at2"/>
<protein>
    <submittedName>
        <fullName evidence="2">DNA polymerase-3 subunit epsilon</fullName>
    </submittedName>
</protein>
<dbReference type="PROSITE" id="PS50172">
    <property type="entry name" value="BRCT"/>
    <property type="match status" value="1"/>
</dbReference>
<feature type="domain" description="BRCT" evidence="1">
    <location>
        <begin position="207"/>
        <end position="293"/>
    </location>
</feature>
<evidence type="ECO:0000259" key="1">
    <source>
        <dbReference type="PROSITE" id="PS50172"/>
    </source>
</evidence>
<dbReference type="InterPro" id="IPR036420">
    <property type="entry name" value="BRCT_dom_sf"/>
</dbReference>
<dbReference type="SUPFAM" id="SSF53098">
    <property type="entry name" value="Ribonuclease H-like"/>
    <property type="match status" value="1"/>
</dbReference>
<dbReference type="GO" id="GO:0003676">
    <property type="term" value="F:nucleic acid binding"/>
    <property type="evidence" value="ECO:0007669"/>
    <property type="project" value="InterPro"/>
</dbReference>
<evidence type="ECO:0000313" key="2">
    <source>
        <dbReference type="EMBL" id="TDQ63569.1"/>
    </source>
</evidence>
<dbReference type="Pfam" id="PF00533">
    <property type="entry name" value="BRCT"/>
    <property type="match status" value="1"/>
</dbReference>
<comment type="caution">
    <text evidence="2">The sequence shown here is derived from an EMBL/GenBank/DDBJ whole genome shotgun (WGS) entry which is preliminary data.</text>
</comment>
<dbReference type="Gene3D" id="3.30.420.10">
    <property type="entry name" value="Ribonuclease H-like superfamily/Ribonuclease H"/>
    <property type="match status" value="1"/>
</dbReference>
<dbReference type="GO" id="GO:0006259">
    <property type="term" value="P:DNA metabolic process"/>
    <property type="evidence" value="ECO:0007669"/>
    <property type="project" value="UniProtKB-ARBA"/>
</dbReference>
<dbReference type="GO" id="GO:0008408">
    <property type="term" value="F:3'-5' exonuclease activity"/>
    <property type="evidence" value="ECO:0007669"/>
    <property type="project" value="TreeGrafter"/>
</dbReference>
<dbReference type="InterPro" id="IPR036397">
    <property type="entry name" value="RNaseH_sf"/>
</dbReference>
<evidence type="ECO:0000313" key="3">
    <source>
        <dbReference type="Proteomes" id="UP000295391"/>
    </source>
</evidence>
<dbReference type="InterPro" id="IPR001357">
    <property type="entry name" value="BRCT_dom"/>
</dbReference>
<reference evidence="2 3" key="1">
    <citation type="submission" date="2019-03" db="EMBL/GenBank/DDBJ databases">
        <title>Genomic Encyclopedia of Type Strains, Phase III (KMG-III): the genomes of soil and plant-associated and newly described type strains.</title>
        <authorList>
            <person name="Whitman W."/>
        </authorList>
    </citation>
    <scope>NUCLEOTIDE SEQUENCE [LARGE SCALE GENOMIC DNA]</scope>
    <source>
        <strain evidence="2 3">CGMCC 1.7002</strain>
    </source>
</reference>
<dbReference type="SMART" id="SM00479">
    <property type="entry name" value="EXOIII"/>
    <property type="match status" value="1"/>
</dbReference>
<keyword evidence="3" id="KW-1185">Reference proteome</keyword>
<proteinExistence type="predicted"/>
<sequence length="293" mass="32421">MIFGFGKKEIRRGPDHFVAVDVETANSERGSICQIGIAEFDNWQLVDKWVTLVNPQCEFDEANIGVHSITPDAVRNAPSFGHVYKQIKRRMENRLVVSHTLFDQEAISEAIIYAAKVGFACDWIDSSRVVRHLWPEYRKKGFGLGNLKQEFGMTFQHHDALEDAIAAGEILCMAAKKSNLGARELGEMSLKKISISYPPRAEKLEGKKDGPLSGHVCVLSGDFPSDKANVSKLLNELGAAVHPNVTKKTSLLVVGGLEDTPTGKVKKALEYAERGQSIEIVDLKTLVGRLKRH</sequence>
<dbReference type="RefSeq" id="WP_133572247.1">
    <property type="nucleotide sequence ID" value="NZ_SNYR01000002.1"/>
</dbReference>
<dbReference type="EMBL" id="SNYR01000002">
    <property type="protein sequence ID" value="TDQ63569.1"/>
    <property type="molecule type" value="Genomic_DNA"/>
</dbReference>
<gene>
    <name evidence="2" type="ORF">ATL17_1575</name>
</gene>